<sequence>MAFKLKFGNFLATFNEKCPKLKFFTRILSLSLCVSFFVLAPVESAYAAKSVILEYDTKRTVVPYRQLEKFSKTGKTSQQLERFFQNIPLTGNEVSTLLAGSIPDTGVKLSQQEIEFLLLQVNKLVGDPLGREDKGLAGPLARALYEAYLDNDMSFIELAKRYPERQVRVNLKNLNVVHRDVKLFMERLDTFLTAFGPLRQELICNCDNPTTRSQIKDSQTLQPVSESFSENFVNQNNKQLQIYPDSCSKQKSENNLILASAVDQYQTIPNIGVKSEAQISQNPISEDKNQYNLAQNRPQTGKKVVFALGLMQESLDIRDLTSFAQTGEIPRGWNTYFSLLRLKPEDFRDILTTESTVSMKFLDGILNNLIGEYILFQVGQVIHTPSRQANIQALRSALILSAADDNKISILEFLQNYPTQRVIVEGLNLVRTAKNFQDKGIVKTSTARLEDILVELQEFGAENDCNCGDTAAK</sequence>
<evidence type="ECO:0000313" key="3">
    <source>
        <dbReference type="EMBL" id="KST69346.1"/>
    </source>
</evidence>
<comment type="caution">
    <text evidence="2">The sequence shown here is derived from an EMBL/GenBank/DDBJ whole genome shotgun (WGS) entry which is preliminary data.</text>
</comment>
<feature type="domain" description="DUF1400" evidence="1">
    <location>
        <begin position="303"/>
        <end position="423"/>
    </location>
</feature>
<reference evidence="2 4" key="1">
    <citation type="journal article" date="2015" name="Genome Announc.">
        <title>Draft Genome of the Euendolithic (true boring) Cyanobacterium Mastigocoleus testarum strain BC008.</title>
        <authorList>
            <person name="Guida B.S."/>
            <person name="Garcia-Pichel F."/>
        </authorList>
    </citation>
    <scope>NUCLEOTIDE SEQUENCE [LARGE SCALE GENOMIC DNA]</scope>
    <source>
        <strain evidence="2 4">BC008</strain>
    </source>
</reference>
<dbReference type="RefSeq" id="WP_058183341.1">
    <property type="nucleotide sequence ID" value="NZ_LMTZ01000026.1"/>
</dbReference>
<keyword evidence="4" id="KW-1185">Reference proteome</keyword>
<organism evidence="2 4">
    <name type="scientific">Mastigocoleus testarum BC008</name>
    <dbReference type="NCBI Taxonomy" id="371196"/>
    <lineage>
        <taxon>Bacteria</taxon>
        <taxon>Bacillati</taxon>
        <taxon>Cyanobacteriota</taxon>
        <taxon>Cyanophyceae</taxon>
        <taxon>Nostocales</taxon>
        <taxon>Hapalosiphonaceae</taxon>
        <taxon>Mastigocoleus</taxon>
    </lineage>
</organism>
<protein>
    <recommendedName>
        <fullName evidence="1">DUF1400 domain-containing protein</fullName>
    </recommendedName>
</protein>
<dbReference type="EMBL" id="LMTZ01000026">
    <property type="protein sequence ID" value="KST69346.1"/>
    <property type="molecule type" value="Genomic_DNA"/>
</dbReference>
<dbReference type="OrthoDB" id="454181at2"/>
<feature type="domain" description="DUF1400" evidence="1">
    <location>
        <begin position="47"/>
        <end position="170"/>
    </location>
</feature>
<accession>A0A0V7ZXP0</accession>
<proteinExistence type="predicted"/>
<dbReference type="AlphaFoldDB" id="A0A0V7ZXP0"/>
<dbReference type="EMBL" id="LMTZ01000027">
    <property type="protein sequence ID" value="KST69306.1"/>
    <property type="molecule type" value="Genomic_DNA"/>
</dbReference>
<evidence type="ECO:0000313" key="2">
    <source>
        <dbReference type="EMBL" id="KST69306.1"/>
    </source>
</evidence>
<name>A0A0V7ZXP0_9CYAN</name>
<dbReference type="Pfam" id="PF07176">
    <property type="entry name" value="DUF1400"/>
    <property type="match status" value="2"/>
</dbReference>
<evidence type="ECO:0000259" key="1">
    <source>
        <dbReference type="Pfam" id="PF07176"/>
    </source>
</evidence>
<evidence type="ECO:0000313" key="4">
    <source>
        <dbReference type="Proteomes" id="UP000053372"/>
    </source>
</evidence>
<dbReference type="Proteomes" id="UP000053372">
    <property type="component" value="Unassembled WGS sequence"/>
</dbReference>
<dbReference type="InterPro" id="IPR010802">
    <property type="entry name" value="DUF1400"/>
</dbReference>
<gene>
    <name evidence="2" type="ORF">BC008_03715</name>
    <name evidence="3" type="ORF">BC008_03925</name>
</gene>